<accession>A0A836G4I8</accession>
<proteinExistence type="predicted"/>
<reference evidence="1 2" key="1">
    <citation type="submission" date="2021-02" db="EMBL/GenBank/DDBJ databases">
        <title>Leishmania (Mundinia) enrietti genome sequencing and assembly.</title>
        <authorList>
            <person name="Almutairi H."/>
            <person name="Gatherer D."/>
        </authorList>
    </citation>
    <scope>NUCLEOTIDE SEQUENCE [LARGE SCALE GENOMIC DNA]</scope>
    <source>
        <strain evidence="1">CUR178</strain>
    </source>
</reference>
<organism evidence="1 2">
    <name type="scientific">Leishmania enriettii</name>
    <dbReference type="NCBI Taxonomy" id="5663"/>
    <lineage>
        <taxon>Eukaryota</taxon>
        <taxon>Discoba</taxon>
        <taxon>Euglenozoa</taxon>
        <taxon>Kinetoplastea</taxon>
        <taxon>Metakinetoplastina</taxon>
        <taxon>Trypanosomatida</taxon>
        <taxon>Trypanosomatidae</taxon>
        <taxon>Leishmaniinae</taxon>
        <taxon>Leishmania</taxon>
    </lineage>
</organism>
<gene>
    <name evidence="1" type="ORF">CUR178_04437</name>
</gene>
<dbReference type="AlphaFoldDB" id="A0A836G4I8"/>
<dbReference type="Proteomes" id="UP000674179">
    <property type="component" value="Chromosome 28"/>
</dbReference>
<dbReference type="OrthoDB" id="262576at2759"/>
<dbReference type="KEGG" id="lenr:94171655"/>
<dbReference type="GeneID" id="94171655"/>
<name>A0A836G4I8_LEIEN</name>
<protein>
    <submittedName>
        <fullName evidence="1">Uncharacterized protein</fullName>
    </submittedName>
</protein>
<keyword evidence="2" id="KW-1185">Reference proteome</keyword>
<evidence type="ECO:0000313" key="1">
    <source>
        <dbReference type="EMBL" id="KAG5474987.1"/>
    </source>
</evidence>
<evidence type="ECO:0000313" key="2">
    <source>
        <dbReference type="Proteomes" id="UP000674179"/>
    </source>
</evidence>
<comment type="caution">
    <text evidence="1">The sequence shown here is derived from an EMBL/GenBank/DDBJ whole genome shotgun (WGS) entry which is preliminary data.</text>
</comment>
<dbReference type="RefSeq" id="XP_067691516.1">
    <property type="nucleotide sequence ID" value="XM_067836145.1"/>
</dbReference>
<dbReference type="EMBL" id="JAFHKP010000028">
    <property type="protein sequence ID" value="KAG5474987.1"/>
    <property type="molecule type" value="Genomic_DNA"/>
</dbReference>
<sequence length="261" mass="28348">MVSWTRRFQARWASPLRYEGEVVNFSSDAQTGLVRLVTRLCSNTAAALSGPGAAAARDEEFGRRCRAARVAQCVPFSSKQVFASATPLSADATQDEDALEATATCTFPCYISCGCPAVVHVSPGYHDSSPFEGEATSVSCPPPSLQVRRLYVHNPSDRKVNTRDTRRTSYYVRLPDACFQCWQEHNKVVGEFLDTVEKRPPSPLKERFMGLTSLDIEVLELLNLTKTLGCAAGGCGATSVDLTRKACSDGTIEGVPPMPTM</sequence>